<dbReference type="WBParaSite" id="TCNE_0000933501-mRNA-1">
    <property type="protein sequence ID" value="TCNE_0000933501-mRNA-1"/>
    <property type="gene ID" value="TCNE_0000933501"/>
</dbReference>
<reference evidence="1 2" key="2">
    <citation type="submission" date="2018-11" db="EMBL/GenBank/DDBJ databases">
        <authorList>
            <consortium name="Pathogen Informatics"/>
        </authorList>
    </citation>
    <scope>NUCLEOTIDE SEQUENCE [LARGE SCALE GENOMIC DNA]</scope>
</reference>
<reference evidence="3" key="1">
    <citation type="submission" date="2016-06" db="UniProtKB">
        <authorList>
            <consortium name="WormBaseParasite"/>
        </authorList>
    </citation>
    <scope>IDENTIFICATION</scope>
</reference>
<evidence type="ECO:0000313" key="1">
    <source>
        <dbReference type="EMBL" id="VDM40656.1"/>
    </source>
</evidence>
<accession>A0A183ULG5</accession>
<proteinExistence type="predicted"/>
<name>A0A183ULG5_TOXCA</name>
<sequence length="314" mass="33704">MSYPYGGYGAYDPYALMGFAGYGGYGAYGGYGGLGMMPNYGSMSLPYMNYGNTFGGYGSPGYNNLSYGKALVSGKRYSTGSGAGARGQSSNADMPIGNCFGRPGSNNNAKVEVAIKGTTSAINYIEDCWMASGRLSPFSAVVVALLVDSVVRVQSACLPPFRPMDIVSKCMLDKVKDLGQGDIKEVASKACQKASGSTVLQPWSKHINFFAFAQTGLDCNKADGDKYYIGVDYHHDTQKFTRVEVESTTDHFFMQGLMAALETNGFSATWDEGERLFVDKEGTECGSVVFSKCGQWKIVPSHEVNGVVCFKMAT</sequence>
<dbReference type="EMBL" id="UYWY01020148">
    <property type="protein sequence ID" value="VDM40656.1"/>
    <property type="molecule type" value="Genomic_DNA"/>
</dbReference>
<organism evidence="2 3">
    <name type="scientific">Toxocara canis</name>
    <name type="common">Canine roundworm</name>
    <dbReference type="NCBI Taxonomy" id="6265"/>
    <lineage>
        <taxon>Eukaryota</taxon>
        <taxon>Metazoa</taxon>
        <taxon>Ecdysozoa</taxon>
        <taxon>Nematoda</taxon>
        <taxon>Chromadorea</taxon>
        <taxon>Rhabditida</taxon>
        <taxon>Spirurina</taxon>
        <taxon>Ascaridomorpha</taxon>
        <taxon>Ascaridoidea</taxon>
        <taxon>Toxocaridae</taxon>
        <taxon>Toxocara</taxon>
    </lineage>
</organism>
<protein>
    <submittedName>
        <fullName evidence="3">Transferrin-like domain-containing protein</fullName>
    </submittedName>
</protein>
<keyword evidence="2" id="KW-1185">Reference proteome</keyword>
<evidence type="ECO:0000313" key="3">
    <source>
        <dbReference type="WBParaSite" id="TCNE_0000933501-mRNA-1"/>
    </source>
</evidence>
<dbReference type="Proteomes" id="UP000050794">
    <property type="component" value="Unassembled WGS sequence"/>
</dbReference>
<evidence type="ECO:0000313" key="2">
    <source>
        <dbReference type="Proteomes" id="UP000050794"/>
    </source>
</evidence>
<dbReference type="AlphaFoldDB" id="A0A183ULG5"/>
<gene>
    <name evidence="1" type="ORF">TCNE_LOCUS9335</name>
</gene>